<dbReference type="InterPro" id="IPR021218">
    <property type="entry name" value="DUF2784"/>
</dbReference>
<dbReference type="Pfam" id="PF10861">
    <property type="entry name" value="DUF2784"/>
    <property type="match status" value="1"/>
</dbReference>
<evidence type="ECO:0000256" key="1">
    <source>
        <dbReference type="SAM" id="Phobius"/>
    </source>
</evidence>
<accession>A0A381TXN9</accession>
<keyword evidence="1" id="KW-0812">Transmembrane</keyword>
<protein>
    <recommendedName>
        <fullName evidence="3">DUF2784 domain-containing protein</fullName>
    </recommendedName>
</protein>
<feature type="transmembrane region" description="Helical" evidence="1">
    <location>
        <begin position="77"/>
        <end position="96"/>
    </location>
</feature>
<reference evidence="2" key="1">
    <citation type="submission" date="2018-05" db="EMBL/GenBank/DDBJ databases">
        <authorList>
            <person name="Lanie J.A."/>
            <person name="Ng W.-L."/>
            <person name="Kazmierczak K.M."/>
            <person name="Andrzejewski T.M."/>
            <person name="Davidsen T.M."/>
            <person name="Wayne K.J."/>
            <person name="Tettelin H."/>
            <person name="Glass J.I."/>
            <person name="Rusch D."/>
            <person name="Podicherti R."/>
            <person name="Tsui H.-C.T."/>
            <person name="Winkler M.E."/>
        </authorList>
    </citation>
    <scope>NUCLEOTIDE SEQUENCE</scope>
</reference>
<sequence length="101" mass="11828">MIVLFFIAGFFIGLSWNQPMFRYIHAGSLGGITLLMILRIPCPLTLLEEALRNQSYEGSFLATWLNRILYLEWFDPLHVLIVNVLFMVLVLSSFWWHPVKK</sequence>
<gene>
    <name evidence="2" type="ORF">METZ01_LOCUS73418</name>
</gene>
<evidence type="ECO:0000313" key="2">
    <source>
        <dbReference type="EMBL" id="SVA20564.1"/>
    </source>
</evidence>
<name>A0A381TXN9_9ZZZZ</name>
<keyword evidence="1" id="KW-1133">Transmembrane helix</keyword>
<organism evidence="2">
    <name type="scientific">marine metagenome</name>
    <dbReference type="NCBI Taxonomy" id="408172"/>
    <lineage>
        <taxon>unclassified sequences</taxon>
        <taxon>metagenomes</taxon>
        <taxon>ecological metagenomes</taxon>
    </lineage>
</organism>
<dbReference type="EMBL" id="UINC01005320">
    <property type="protein sequence ID" value="SVA20564.1"/>
    <property type="molecule type" value="Genomic_DNA"/>
</dbReference>
<keyword evidence="1" id="KW-0472">Membrane</keyword>
<evidence type="ECO:0008006" key="3">
    <source>
        <dbReference type="Google" id="ProtNLM"/>
    </source>
</evidence>
<dbReference type="AlphaFoldDB" id="A0A381TXN9"/>
<proteinExistence type="predicted"/>